<evidence type="ECO:0000313" key="3">
    <source>
        <dbReference type="Proteomes" id="UP000705823"/>
    </source>
</evidence>
<reference evidence="2" key="1">
    <citation type="submission" date="2019-02" db="EMBL/GenBank/DDBJ databases">
        <title>Halonotius sp. a new haloarchaeum isolated from saline soil.</title>
        <authorList>
            <person name="Duran-Viseras A."/>
            <person name="Sanchez-Porro C."/>
            <person name="Ventosa A."/>
        </authorList>
    </citation>
    <scope>NUCLEOTIDE SEQUENCE</scope>
    <source>
        <strain evidence="2">F15B</strain>
    </source>
</reference>
<dbReference type="OrthoDB" id="382131at2157"/>
<comment type="caution">
    <text evidence="2">The sequence shown here is derived from an EMBL/GenBank/DDBJ whole genome shotgun (WGS) entry which is preliminary data.</text>
</comment>
<sequence>MNAVTRHSGTDPETTRETPADGQQSPTISFDARARLRGAFDDVTVQQAVLGATADDNTPADTVERRSAATY</sequence>
<feature type="region of interest" description="Disordered" evidence="1">
    <location>
        <begin position="51"/>
        <end position="71"/>
    </location>
</feature>
<feature type="region of interest" description="Disordered" evidence="1">
    <location>
        <begin position="1"/>
        <end position="29"/>
    </location>
</feature>
<dbReference type="AlphaFoldDB" id="A0A8J8TDG4"/>
<accession>A0A8J8TDG4</accession>
<proteinExistence type="predicted"/>
<organism evidence="2 3">
    <name type="scientific">Halonotius terrestris</name>
    <dbReference type="NCBI Taxonomy" id="2487750"/>
    <lineage>
        <taxon>Archaea</taxon>
        <taxon>Methanobacteriati</taxon>
        <taxon>Methanobacteriota</taxon>
        <taxon>Stenosarchaea group</taxon>
        <taxon>Halobacteria</taxon>
        <taxon>Halobacteriales</taxon>
        <taxon>Haloferacaceae</taxon>
        <taxon>Halonotius</taxon>
    </lineage>
</organism>
<evidence type="ECO:0000313" key="2">
    <source>
        <dbReference type="EMBL" id="TQQ83277.1"/>
    </source>
</evidence>
<dbReference type="EMBL" id="RKLU01000001">
    <property type="protein sequence ID" value="TQQ83277.1"/>
    <property type="molecule type" value="Genomic_DNA"/>
</dbReference>
<dbReference type="RefSeq" id="WP_142978183.1">
    <property type="nucleotide sequence ID" value="NZ_RKLU01000001.1"/>
</dbReference>
<protein>
    <submittedName>
        <fullName evidence="2">Uncharacterized protein</fullName>
    </submittedName>
</protein>
<feature type="compositionally biased region" description="Basic and acidic residues" evidence="1">
    <location>
        <begin position="8"/>
        <end position="19"/>
    </location>
</feature>
<keyword evidence="3" id="KW-1185">Reference proteome</keyword>
<gene>
    <name evidence="2" type="ORF">EGH24_00280</name>
</gene>
<evidence type="ECO:0000256" key="1">
    <source>
        <dbReference type="SAM" id="MobiDB-lite"/>
    </source>
</evidence>
<feature type="compositionally biased region" description="Basic and acidic residues" evidence="1">
    <location>
        <begin position="62"/>
        <end position="71"/>
    </location>
</feature>
<dbReference type="Proteomes" id="UP000705823">
    <property type="component" value="Unassembled WGS sequence"/>
</dbReference>
<name>A0A8J8TDG4_9EURY</name>